<feature type="non-terminal residue" evidence="2">
    <location>
        <position position="1"/>
    </location>
</feature>
<keyword evidence="1" id="KW-1133">Transmembrane helix</keyword>
<feature type="non-terminal residue" evidence="2">
    <location>
        <position position="85"/>
    </location>
</feature>
<protein>
    <submittedName>
        <fullName evidence="2">Uncharacterized protein</fullName>
    </submittedName>
</protein>
<accession>A0A382XDY4</accession>
<feature type="transmembrane region" description="Helical" evidence="1">
    <location>
        <begin position="26"/>
        <end position="43"/>
    </location>
</feature>
<keyword evidence="1" id="KW-0472">Membrane</keyword>
<keyword evidence="1" id="KW-0812">Transmembrane</keyword>
<dbReference type="EMBL" id="UINC01166867">
    <property type="protein sequence ID" value="SVD69049.1"/>
    <property type="molecule type" value="Genomic_DNA"/>
</dbReference>
<dbReference type="AlphaFoldDB" id="A0A382XDY4"/>
<proteinExistence type="predicted"/>
<evidence type="ECO:0000313" key="2">
    <source>
        <dbReference type="EMBL" id="SVD69049.1"/>
    </source>
</evidence>
<evidence type="ECO:0000256" key="1">
    <source>
        <dbReference type="SAM" id="Phobius"/>
    </source>
</evidence>
<reference evidence="2" key="1">
    <citation type="submission" date="2018-05" db="EMBL/GenBank/DDBJ databases">
        <authorList>
            <person name="Lanie J.A."/>
            <person name="Ng W.-L."/>
            <person name="Kazmierczak K.M."/>
            <person name="Andrzejewski T.M."/>
            <person name="Davidsen T.M."/>
            <person name="Wayne K.J."/>
            <person name="Tettelin H."/>
            <person name="Glass J.I."/>
            <person name="Rusch D."/>
            <person name="Podicherti R."/>
            <person name="Tsui H.-C.T."/>
            <person name="Winkler M.E."/>
        </authorList>
    </citation>
    <scope>NUCLEOTIDE SEQUENCE</scope>
</reference>
<organism evidence="2">
    <name type="scientific">marine metagenome</name>
    <dbReference type="NCBI Taxonomy" id="408172"/>
    <lineage>
        <taxon>unclassified sequences</taxon>
        <taxon>metagenomes</taxon>
        <taxon>ecological metagenomes</taxon>
    </lineage>
</organism>
<name>A0A382XDY4_9ZZZZ</name>
<gene>
    <name evidence="2" type="ORF">METZ01_LOCUS421903</name>
</gene>
<sequence length="85" mass="9251">VLRTLLLTLSSLFAMARHRPWEPLLIMAAIILANAGLVTVLLINEGATQGELLQSKQGLTLGSIITSADSRARFTQSDYATLRKE</sequence>